<gene>
    <name evidence="3" type="ORF">HK14_00065</name>
</gene>
<dbReference type="Proteomes" id="UP000196086">
    <property type="component" value="Unassembled WGS sequence"/>
</dbReference>
<feature type="compositionally biased region" description="Basic and acidic residues" evidence="2">
    <location>
        <begin position="284"/>
        <end position="297"/>
    </location>
</feature>
<dbReference type="OrthoDB" id="7285148at2"/>
<sequence length="596" mass="70017">MIIQTKAIKVSSGADKTANHIFYGDKNEHIDVLEGSHFQMKDAMRQAKNNSLKYGFHHFKISSKEKLTNEQLRETINKLAQEYKFNTDDITLIEHTKKRADTTASDKHYHLIVPHYQPTQRKTLDTKNSFARNEKIARICEIAFGHEIVQGQHNKAVYHQLIDEGKTAYAERVKPLIALERTHQAHTVNQQRTAEKKGINLPKEKQAIKTLWQACDGLRAFQAGLSEQGYTLTAGDKANTYIIEKNGVLIGSANRLIGIKKELFAQKYKELENEQSNFRNQTGHIEHNRNASRDRRPISVGANSGTLGNDTDTAKPDNHNTIASLENSQQNRKRYAKYEEIKANQTLKNIKIYDDSYVKIIDDNYINNLKEVLKKQRKEDYRKIRNAYRNIEYQKYYYKSSNRTYDTNILNIMYNCFSRLFKFSKISNKKTEIIKPNVKPPLPFDTWKKLTHDQKNTLRFSCMYHYQRTFENMIEFEKLQGITSNNTFQDFLHALKNKGDFMAEEIINLYPYQYIKELDNQFLKSELYKIMRHENFCRYTKDDIKENIVLVCENLLIDKDIKEKNAETFRIKESINRMKSMFTSNTTKENKTYNYK</sequence>
<evidence type="ECO:0000313" key="4">
    <source>
        <dbReference type="Proteomes" id="UP000196086"/>
    </source>
</evidence>
<name>A0A1Z5YYY9_9PROT</name>
<feature type="region of interest" description="Disordered" evidence="2">
    <location>
        <begin position="279"/>
        <end position="321"/>
    </location>
</feature>
<protein>
    <submittedName>
        <fullName evidence="3">Uncharacterized protein</fullName>
    </submittedName>
</protein>
<dbReference type="RefSeq" id="WP_086650080.1">
    <property type="nucleotide sequence ID" value="NZ_JOMQ01000001.1"/>
</dbReference>
<evidence type="ECO:0000256" key="1">
    <source>
        <dbReference type="SAM" id="Coils"/>
    </source>
</evidence>
<dbReference type="AlphaFoldDB" id="A0A1Z5YYY9"/>
<evidence type="ECO:0000256" key="2">
    <source>
        <dbReference type="SAM" id="MobiDB-lite"/>
    </source>
</evidence>
<organism evidence="3 4">
    <name type="scientific">Acetobacter cibinongensis</name>
    <dbReference type="NCBI Taxonomy" id="146475"/>
    <lineage>
        <taxon>Bacteria</taxon>
        <taxon>Pseudomonadati</taxon>
        <taxon>Pseudomonadota</taxon>
        <taxon>Alphaproteobacteria</taxon>
        <taxon>Acetobacterales</taxon>
        <taxon>Acetobacteraceae</taxon>
        <taxon>Acetobacter</taxon>
    </lineage>
</organism>
<proteinExistence type="predicted"/>
<keyword evidence="1" id="KW-0175">Coiled coil</keyword>
<accession>A0A1Z5YYY9</accession>
<feature type="coiled-coil region" evidence="1">
    <location>
        <begin position="62"/>
        <end position="89"/>
    </location>
</feature>
<feature type="compositionally biased region" description="Polar residues" evidence="2">
    <location>
        <begin position="301"/>
        <end position="311"/>
    </location>
</feature>
<reference evidence="3 4" key="1">
    <citation type="submission" date="2014-06" db="EMBL/GenBank/DDBJ databases">
        <authorList>
            <person name="Ju J."/>
            <person name="Zhang J."/>
        </authorList>
    </citation>
    <scope>NUCLEOTIDE SEQUENCE [LARGE SCALE GENOMIC DNA]</scope>
    <source>
        <strain evidence="3 4">DsW_47</strain>
    </source>
</reference>
<comment type="caution">
    <text evidence="3">The sequence shown here is derived from an EMBL/GenBank/DDBJ whole genome shotgun (WGS) entry which is preliminary data.</text>
</comment>
<evidence type="ECO:0000313" key="3">
    <source>
        <dbReference type="EMBL" id="OUJ04592.1"/>
    </source>
</evidence>
<dbReference type="EMBL" id="JOMQ01000001">
    <property type="protein sequence ID" value="OUJ04592.1"/>
    <property type="molecule type" value="Genomic_DNA"/>
</dbReference>